<proteinExistence type="predicted"/>
<dbReference type="SUPFAM" id="SSF47895">
    <property type="entry name" value="Transducin (alpha subunit), insertion domain"/>
    <property type="match status" value="1"/>
</dbReference>
<feature type="binding site" evidence="9">
    <location>
        <begin position="346"/>
        <end position="349"/>
    </location>
    <ligand>
        <name>GTP</name>
        <dbReference type="ChEBI" id="CHEBI:37565"/>
    </ligand>
</feature>
<dbReference type="PROSITE" id="PS51882">
    <property type="entry name" value="G_ALPHA"/>
    <property type="match status" value="1"/>
</dbReference>
<dbReference type="PANTHER" id="PTHR10218">
    <property type="entry name" value="GTP-BINDING PROTEIN ALPHA SUBUNIT"/>
    <property type="match status" value="1"/>
</dbReference>
<dbReference type="EMBL" id="MCGO01000005">
    <property type="protein sequence ID" value="ORY51632.1"/>
    <property type="molecule type" value="Genomic_DNA"/>
</dbReference>
<dbReference type="CDD" id="cd00066">
    <property type="entry name" value="G-alpha"/>
    <property type="match status" value="1"/>
</dbReference>
<dbReference type="OrthoDB" id="5817230at2759"/>
<evidence type="ECO:0000256" key="11">
    <source>
        <dbReference type="SAM" id="MobiDB-lite"/>
    </source>
</evidence>
<dbReference type="STRING" id="329046.A0A1Y2CX75"/>
<keyword evidence="1" id="KW-0519">Myristate</keyword>
<dbReference type="PRINTS" id="PR00318">
    <property type="entry name" value="GPROTEINA"/>
</dbReference>
<evidence type="ECO:0000256" key="4">
    <source>
        <dbReference type="ARBA" id="ARBA00022842"/>
    </source>
</evidence>
<name>A0A1Y2CX75_9FUNG</name>
<dbReference type="AlphaFoldDB" id="A0A1Y2CX75"/>
<comment type="caution">
    <text evidence="12">The sequence shown here is derived from an EMBL/GenBank/DDBJ whole genome shotgun (WGS) entry which is preliminary data.</text>
</comment>
<keyword evidence="13" id="KW-1185">Reference proteome</keyword>
<dbReference type="InterPro" id="IPR011025">
    <property type="entry name" value="GproteinA_insert"/>
</dbReference>
<evidence type="ECO:0000256" key="1">
    <source>
        <dbReference type="ARBA" id="ARBA00022707"/>
    </source>
</evidence>
<feature type="region of interest" description="Disordered" evidence="11">
    <location>
        <begin position="118"/>
        <end position="149"/>
    </location>
</feature>
<dbReference type="GO" id="GO:0005525">
    <property type="term" value="F:GTP binding"/>
    <property type="evidence" value="ECO:0007669"/>
    <property type="project" value="UniProtKB-KW"/>
</dbReference>
<reference evidence="12 13" key="1">
    <citation type="submission" date="2016-07" db="EMBL/GenBank/DDBJ databases">
        <title>Pervasive Adenine N6-methylation of Active Genes in Fungi.</title>
        <authorList>
            <consortium name="DOE Joint Genome Institute"/>
            <person name="Mondo S.J."/>
            <person name="Dannebaum R.O."/>
            <person name="Kuo R.C."/>
            <person name="Labutti K."/>
            <person name="Haridas S."/>
            <person name="Kuo A."/>
            <person name="Salamov A."/>
            <person name="Ahrendt S.R."/>
            <person name="Lipzen A."/>
            <person name="Sullivan W."/>
            <person name="Andreopoulos W.B."/>
            <person name="Clum A."/>
            <person name="Lindquist E."/>
            <person name="Daum C."/>
            <person name="Ramamoorthy G.K."/>
            <person name="Gryganskyi A."/>
            <person name="Culley D."/>
            <person name="Magnuson J.K."/>
            <person name="James T.Y."/>
            <person name="O'Malley M.A."/>
            <person name="Stajich J.E."/>
            <person name="Spatafora J.W."/>
            <person name="Visel A."/>
            <person name="Grigoriev I.V."/>
        </authorList>
    </citation>
    <scope>NUCLEOTIDE SEQUENCE [LARGE SCALE GENOMIC DNA]</scope>
    <source>
        <strain evidence="12 13">JEL800</strain>
    </source>
</reference>
<dbReference type="FunFam" id="3.40.50.300:FF:003800">
    <property type="entry name" value="Guanine nucleotide-binding protein G(k) subunit alpha"/>
    <property type="match status" value="1"/>
</dbReference>
<dbReference type="Proteomes" id="UP000193642">
    <property type="component" value="Unassembled WGS sequence"/>
</dbReference>
<keyword evidence="7" id="KW-0807">Transducer</keyword>
<evidence type="ECO:0000256" key="10">
    <source>
        <dbReference type="PIRSR" id="PIRSR601019-2"/>
    </source>
</evidence>
<feature type="compositionally biased region" description="Basic and acidic residues" evidence="11">
    <location>
        <begin position="134"/>
        <end position="149"/>
    </location>
</feature>
<dbReference type="GO" id="GO:0001664">
    <property type="term" value="F:G protein-coupled receptor binding"/>
    <property type="evidence" value="ECO:0007669"/>
    <property type="project" value="TreeGrafter"/>
</dbReference>
<organism evidence="12 13">
    <name type="scientific">Rhizoclosmatium globosum</name>
    <dbReference type="NCBI Taxonomy" id="329046"/>
    <lineage>
        <taxon>Eukaryota</taxon>
        <taxon>Fungi</taxon>
        <taxon>Fungi incertae sedis</taxon>
        <taxon>Chytridiomycota</taxon>
        <taxon>Chytridiomycota incertae sedis</taxon>
        <taxon>Chytridiomycetes</taxon>
        <taxon>Chytridiales</taxon>
        <taxon>Chytriomycetaceae</taxon>
        <taxon>Rhizoclosmatium</taxon>
    </lineage>
</organism>
<dbReference type="Gene3D" id="3.40.50.300">
    <property type="entry name" value="P-loop containing nucleotide triphosphate hydrolases"/>
    <property type="match status" value="2"/>
</dbReference>
<evidence type="ECO:0000256" key="7">
    <source>
        <dbReference type="ARBA" id="ARBA00023224"/>
    </source>
</evidence>
<feature type="binding site" evidence="10">
    <location>
        <position position="52"/>
    </location>
    <ligand>
        <name>Mg(2+)</name>
        <dbReference type="ChEBI" id="CHEBI:18420"/>
    </ligand>
</feature>
<dbReference type="InterPro" id="IPR027417">
    <property type="entry name" value="P-loop_NTPase"/>
</dbReference>
<evidence type="ECO:0000256" key="9">
    <source>
        <dbReference type="PIRSR" id="PIRSR601019-1"/>
    </source>
</evidence>
<dbReference type="GO" id="GO:0007188">
    <property type="term" value="P:adenylate cyclase-modulating G protein-coupled receptor signaling pathway"/>
    <property type="evidence" value="ECO:0007669"/>
    <property type="project" value="TreeGrafter"/>
</dbReference>
<dbReference type="SUPFAM" id="SSF52540">
    <property type="entry name" value="P-loop containing nucleoside triphosphate hydrolases"/>
    <property type="match status" value="1"/>
</dbReference>
<feature type="binding site" evidence="9">
    <location>
        <begin position="272"/>
        <end position="276"/>
    </location>
    <ligand>
        <name>GTP</name>
        <dbReference type="ChEBI" id="CHEBI:37565"/>
    </ligand>
</feature>
<evidence type="ECO:0000256" key="6">
    <source>
        <dbReference type="ARBA" id="ARBA00023139"/>
    </source>
</evidence>
<evidence type="ECO:0000313" key="13">
    <source>
        <dbReference type="Proteomes" id="UP000193642"/>
    </source>
</evidence>
<keyword evidence="5 9" id="KW-0342">GTP-binding</keyword>
<dbReference type="Gene3D" id="1.10.400.10">
    <property type="entry name" value="GI Alpha 1, domain 2-like"/>
    <property type="match status" value="2"/>
</dbReference>
<dbReference type="GO" id="GO:0005834">
    <property type="term" value="C:heterotrimeric G-protein complex"/>
    <property type="evidence" value="ECO:0007669"/>
    <property type="project" value="TreeGrafter"/>
</dbReference>
<keyword evidence="4 10" id="KW-0460">Magnesium</keyword>
<feature type="binding site" evidence="9">
    <location>
        <begin position="48"/>
        <end position="53"/>
    </location>
    <ligand>
        <name>GTP</name>
        <dbReference type="ChEBI" id="CHEBI:37565"/>
    </ligand>
</feature>
<feature type="binding site" evidence="10">
    <location>
        <position position="252"/>
    </location>
    <ligand>
        <name>Mg(2+)</name>
        <dbReference type="ChEBI" id="CHEBI:18420"/>
    </ligand>
</feature>
<keyword evidence="2 10" id="KW-0479">Metal-binding</keyword>
<dbReference type="GO" id="GO:0046872">
    <property type="term" value="F:metal ion binding"/>
    <property type="evidence" value="ECO:0007669"/>
    <property type="project" value="UniProtKB-KW"/>
</dbReference>
<evidence type="ECO:0000256" key="3">
    <source>
        <dbReference type="ARBA" id="ARBA00022741"/>
    </source>
</evidence>
<dbReference type="InterPro" id="IPR001019">
    <property type="entry name" value="Gprotein_alpha_su"/>
</dbReference>
<feature type="binding site" evidence="9">
    <location>
        <position position="403"/>
    </location>
    <ligand>
        <name>GTP</name>
        <dbReference type="ChEBI" id="CHEBI:37565"/>
    </ligand>
</feature>
<evidence type="ECO:0000256" key="8">
    <source>
        <dbReference type="ARBA" id="ARBA00023288"/>
    </source>
</evidence>
<dbReference type="Pfam" id="PF00503">
    <property type="entry name" value="G-alpha"/>
    <property type="match status" value="1"/>
</dbReference>
<dbReference type="PANTHER" id="PTHR10218:SF302">
    <property type="entry name" value="GUANINE NUCLEOTIDE-BINDING PROTEIN ALPHA-5 SUBUNIT"/>
    <property type="match status" value="1"/>
</dbReference>
<feature type="binding site" evidence="9">
    <location>
        <begin position="221"/>
        <end position="222"/>
    </location>
    <ligand>
        <name>GTP</name>
        <dbReference type="ChEBI" id="CHEBI:37565"/>
    </ligand>
</feature>
<evidence type="ECO:0000313" key="12">
    <source>
        <dbReference type="EMBL" id="ORY51632.1"/>
    </source>
</evidence>
<keyword evidence="3 9" id="KW-0547">Nucleotide-binding</keyword>
<gene>
    <name evidence="12" type="ORF">BCR33DRAFT_460841</name>
</gene>
<dbReference type="GO" id="GO:0003924">
    <property type="term" value="F:GTPase activity"/>
    <property type="evidence" value="ECO:0007669"/>
    <property type="project" value="InterPro"/>
</dbReference>
<sequence length="431" mass="48099">MCGGKVSPEEEAIAAESKNIDKQLKAEELELIKVNKTTTKILLLGAGESGKSTILKQFKLIYGSGFTDEDVKSYKAAIRGNLVICAKSLVEAMDTLKIPYGFNPKDPANTALLNESNELTSASNEAKSPHQRKRTESNSKESSDGNKIVKSDDPLAQLAAKLYDIAGGSTSSPPAATLIKGAIIFHADSLADSEIAAIKTIWKDSGIQYCYRRANEYQLLDSCAYFMNDLDRLLDQKYTPTQQDILQARITTTGVSEHHFIISKDQSYRIFDVGGQRSERRKWAPHFEDVNAIIFLIAISAFDQTCTEDNETNRTIHFSVVESLNLFQSICNHAMFRTTSMVVFMNKIDIFKDKLETVKVSSYFPDFTGANTYEAASEYFAHRVTESNKYTESKNVYIYYTWATDTSQIRTVFLTVNVILLQSQLASVGMI</sequence>
<dbReference type="GO" id="GO:0005737">
    <property type="term" value="C:cytoplasm"/>
    <property type="evidence" value="ECO:0007669"/>
    <property type="project" value="TreeGrafter"/>
</dbReference>
<evidence type="ECO:0000256" key="5">
    <source>
        <dbReference type="ARBA" id="ARBA00023134"/>
    </source>
</evidence>
<dbReference type="SMART" id="SM00275">
    <property type="entry name" value="G_alpha"/>
    <property type="match status" value="1"/>
</dbReference>
<keyword evidence="8" id="KW-0449">Lipoprotein</keyword>
<feature type="binding site" evidence="9">
    <location>
        <begin position="246"/>
        <end position="252"/>
    </location>
    <ligand>
        <name>GTP</name>
        <dbReference type="ChEBI" id="CHEBI:37565"/>
    </ligand>
</feature>
<dbReference type="GO" id="GO:0031683">
    <property type="term" value="F:G-protein beta/gamma-subunit complex binding"/>
    <property type="evidence" value="ECO:0007669"/>
    <property type="project" value="InterPro"/>
</dbReference>
<protein>
    <submittedName>
        <fullName evidence="12">Guanine nucleotide-binding protein G(T) subunit alpha-1-like protein</fullName>
    </submittedName>
</protein>
<evidence type="ECO:0000256" key="2">
    <source>
        <dbReference type="ARBA" id="ARBA00022723"/>
    </source>
</evidence>
<accession>A0A1Y2CX75</accession>
<keyword evidence="6" id="KW-0564">Palmitate</keyword>